<dbReference type="Pfam" id="PF00593">
    <property type="entry name" value="TonB_dep_Rec_b-barrel"/>
    <property type="match status" value="1"/>
</dbReference>
<evidence type="ECO:0000259" key="17">
    <source>
        <dbReference type="Pfam" id="PF00593"/>
    </source>
</evidence>
<feature type="chain" id="PRO_5020691487" evidence="16">
    <location>
        <begin position="30"/>
        <end position="713"/>
    </location>
</feature>
<evidence type="ECO:0000256" key="6">
    <source>
        <dbReference type="ARBA" id="ARBA00022692"/>
    </source>
</evidence>
<dbReference type="GO" id="GO:0015344">
    <property type="term" value="F:siderophore uptake transmembrane transporter activity"/>
    <property type="evidence" value="ECO:0007669"/>
    <property type="project" value="TreeGrafter"/>
</dbReference>
<evidence type="ECO:0000256" key="8">
    <source>
        <dbReference type="ARBA" id="ARBA00023004"/>
    </source>
</evidence>
<evidence type="ECO:0000256" key="9">
    <source>
        <dbReference type="ARBA" id="ARBA00023065"/>
    </source>
</evidence>
<keyword evidence="7 16" id="KW-0732">Signal</keyword>
<feature type="signal peptide" evidence="16">
    <location>
        <begin position="1"/>
        <end position="29"/>
    </location>
</feature>
<dbReference type="InterPro" id="IPR010105">
    <property type="entry name" value="TonB_sidphr_rcpt"/>
</dbReference>
<evidence type="ECO:0000256" key="10">
    <source>
        <dbReference type="ARBA" id="ARBA00023077"/>
    </source>
</evidence>
<dbReference type="Proteomes" id="UP000295030">
    <property type="component" value="Unassembled WGS sequence"/>
</dbReference>
<evidence type="ECO:0000313" key="19">
    <source>
        <dbReference type="EMBL" id="TCK30306.1"/>
    </source>
</evidence>
<comment type="similarity">
    <text evidence="2 14 15">Belongs to the TonB-dependent receptor family.</text>
</comment>
<sequence length="713" mass="78056">MMRERLGLSMVSLLMGSAAVFVPASMARAQDGAVAIELEQVDIEGQRANADVDGYVARTSTAGTKTDTPLIEVPQSISVVTRDQMDARAVQNVGQALDYTAGVVSQPFGTDPRFDYPIIRGFAADNSMYLNGLKLMREAGTTAIDPYGMERIDVLRGPASVLYGQGNPGGLIDFISKRPTFTNFGEVQAEIGSFDRYTGRFDIGGVIPDHSDFAYRFTGLARDGGTQTDHVDDNRLFFAPALTWQPSTDTSLTVLANIQYDQSGTPVGLPVQYTVDADGGLRLPRNLFLGDPDYDNSNRTFGSVGYEFKHRFNETWEFRQNARYAVLDWDYNSLYYSALSTTNPFVADRGSSDNSEDQQTFNLDSQLHGKFETGALSHRVLIGVDYRRYSESNSTDFGTASPINILFPIYNQPVGSAAPWYTADVDGTISQTGIYAQDQIRLQNWLLTLGLRHDWATTDSTSLTNFGDTAQNQDDSAFTGRVGLTYLFDNGIAPYFNYSTSFEPVIGNMPTQLGGAAFQPMQGEQFEAGVKYQPVGWNGFFTIAGYDITQSNVVSTELIDGVSYETQLGEVSVRGFEFTAVAGLADGLNLIANYTYMNAEITEGQYAGNRPANVPENMANVWLDYTIPSGTLAGFGFGGGVRFVGDRYALDDNSIFLSSNTLFDAAIHYEKGPFKAQLNVNNIADETYVASCGFFGCYYGDGRTVVGTLSYKW</sequence>
<dbReference type="GO" id="GO:0009279">
    <property type="term" value="C:cell outer membrane"/>
    <property type="evidence" value="ECO:0007669"/>
    <property type="project" value="UniProtKB-SubCell"/>
</dbReference>
<keyword evidence="13 14" id="KW-0998">Cell outer membrane</keyword>
<keyword evidence="9" id="KW-0406">Ion transport</keyword>
<evidence type="ECO:0000313" key="20">
    <source>
        <dbReference type="Proteomes" id="UP000295030"/>
    </source>
</evidence>
<evidence type="ECO:0000256" key="5">
    <source>
        <dbReference type="ARBA" id="ARBA00022496"/>
    </source>
</evidence>
<evidence type="ECO:0000256" key="1">
    <source>
        <dbReference type="ARBA" id="ARBA00004571"/>
    </source>
</evidence>
<dbReference type="GO" id="GO:0038023">
    <property type="term" value="F:signaling receptor activity"/>
    <property type="evidence" value="ECO:0007669"/>
    <property type="project" value="InterPro"/>
</dbReference>
<dbReference type="PANTHER" id="PTHR32552">
    <property type="entry name" value="FERRICHROME IRON RECEPTOR-RELATED"/>
    <property type="match status" value="1"/>
</dbReference>
<comment type="subcellular location">
    <subcellularLocation>
        <location evidence="1 14">Cell outer membrane</location>
        <topology evidence="1 14">Multi-pass membrane protein</topology>
    </subcellularLocation>
</comment>
<dbReference type="InterPro" id="IPR037066">
    <property type="entry name" value="Plug_dom_sf"/>
</dbReference>
<evidence type="ECO:0000256" key="2">
    <source>
        <dbReference type="ARBA" id="ARBA00009810"/>
    </source>
</evidence>
<name>A0A4V2PJY1_ANCAQ</name>
<proteinExistence type="inferred from homology"/>
<dbReference type="Gene3D" id="2.170.130.10">
    <property type="entry name" value="TonB-dependent receptor, plug domain"/>
    <property type="match status" value="1"/>
</dbReference>
<protein>
    <submittedName>
        <fullName evidence="19">Iron complex outermembrane receptor protein</fullName>
    </submittedName>
</protein>
<dbReference type="CDD" id="cd01347">
    <property type="entry name" value="ligand_gated_channel"/>
    <property type="match status" value="1"/>
</dbReference>
<dbReference type="SUPFAM" id="SSF56935">
    <property type="entry name" value="Porins"/>
    <property type="match status" value="1"/>
</dbReference>
<dbReference type="InterPro" id="IPR036942">
    <property type="entry name" value="Beta-barrel_TonB_sf"/>
</dbReference>
<evidence type="ECO:0000259" key="18">
    <source>
        <dbReference type="Pfam" id="PF07715"/>
    </source>
</evidence>
<feature type="domain" description="TonB-dependent receptor-like beta-barrel" evidence="17">
    <location>
        <begin position="243"/>
        <end position="683"/>
    </location>
</feature>
<dbReference type="InterPro" id="IPR000531">
    <property type="entry name" value="Beta-barrel_TonB"/>
</dbReference>
<dbReference type="NCBIfam" id="TIGR01783">
    <property type="entry name" value="TonB-siderophor"/>
    <property type="match status" value="1"/>
</dbReference>
<evidence type="ECO:0000256" key="11">
    <source>
        <dbReference type="ARBA" id="ARBA00023136"/>
    </source>
</evidence>
<dbReference type="PROSITE" id="PS52016">
    <property type="entry name" value="TONB_DEPENDENT_REC_3"/>
    <property type="match status" value="1"/>
</dbReference>
<dbReference type="PANTHER" id="PTHR32552:SF68">
    <property type="entry name" value="FERRICHROME OUTER MEMBRANE TRANSPORTER_PHAGE RECEPTOR"/>
    <property type="match status" value="1"/>
</dbReference>
<dbReference type="EMBL" id="SMFY01000001">
    <property type="protein sequence ID" value="TCK30306.1"/>
    <property type="molecule type" value="Genomic_DNA"/>
</dbReference>
<keyword evidence="3 14" id="KW-0813">Transport</keyword>
<dbReference type="RefSeq" id="WP_131833653.1">
    <property type="nucleotide sequence ID" value="NZ_SMFY01000001.1"/>
</dbReference>
<dbReference type="Gene3D" id="2.40.170.20">
    <property type="entry name" value="TonB-dependent receptor, beta-barrel domain"/>
    <property type="match status" value="1"/>
</dbReference>
<dbReference type="FunFam" id="2.170.130.10:FF:000001">
    <property type="entry name" value="Catecholate siderophore TonB-dependent receptor"/>
    <property type="match status" value="1"/>
</dbReference>
<evidence type="ECO:0000256" key="12">
    <source>
        <dbReference type="ARBA" id="ARBA00023170"/>
    </source>
</evidence>
<reference evidence="19 20" key="1">
    <citation type="submission" date="2019-03" db="EMBL/GenBank/DDBJ databases">
        <title>Genomic Encyclopedia of Type Strains, Phase IV (KMG-IV): sequencing the most valuable type-strain genomes for metagenomic binning, comparative biology and taxonomic classification.</title>
        <authorList>
            <person name="Goeker M."/>
        </authorList>
    </citation>
    <scope>NUCLEOTIDE SEQUENCE [LARGE SCALE GENOMIC DNA]</scope>
    <source>
        <strain evidence="19 20">DSM 101</strain>
    </source>
</reference>
<keyword evidence="12 19" id="KW-0675">Receptor</keyword>
<keyword evidence="20" id="KW-1185">Reference proteome</keyword>
<dbReference type="GO" id="GO:0015891">
    <property type="term" value="P:siderophore transport"/>
    <property type="evidence" value="ECO:0007669"/>
    <property type="project" value="InterPro"/>
</dbReference>
<keyword evidence="4 14" id="KW-1134">Transmembrane beta strand</keyword>
<dbReference type="InterPro" id="IPR039426">
    <property type="entry name" value="TonB-dep_rcpt-like"/>
</dbReference>
<evidence type="ECO:0000256" key="7">
    <source>
        <dbReference type="ARBA" id="ARBA00022729"/>
    </source>
</evidence>
<keyword evidence="5" id="KW-0410">Iron transport</keyword>
<dbReference type="AlphaFoldDB" id="A0A4V2PJY1"/>
<keyword evidence="11 14" id="KW-0472">Membrane</keyword>
<keyword evidence="8" id="KW-0408">Iron</keyword>
<evidence type="ECO:0000256" key="3">
    <source>
        <dbReference type="ARBA" id="ARBA00022448"/>
    </source>
</evidence>
<keyword evidence="6 14" id="KW-0812">Transmembrane</keyword>
<accession>A0A4V2PJY1</accession>
<evidence type="ECO:0000256" key="13">
    <source>
        <dbReference type="ARBA" id="ARBA00023237"/>
    </source>
</evidence>
<feature type="domain" description="TonB-dependent receptor plug" evidence="18">
    <location>
        <begin position="70"/>
        <end position="170"/>
    </location>
</feature>
<dbReference type="FunFam" id="2.40.170.20:FF:000005">
    <property type="entry name" value="TonB-dependent siderophore receptor"/>
    <property type="match status" value="1"/>
</dbReference>
<comment type="caution">
    <text evidence="19">The sequence shown here is derived from an EMBL/GenBank/DDBJ whole genome shotgun (WGS) entry which is preliminary data.</text>
</comment>
<dbReference type="InterPro" id="IPR012910">
    <property type="entry name" value="Plug_dom"/>
</dbReference>
<keyword evidence="10 15" id="KW-0798">TonB box</keyword>
<evidence type="ECO:0000256" key="15">
    <source>
        <dbReference type="RuleBase" id="RU003357"/>
    </source>
</evidence>
<evidence type="ECO:0000256" key="4">
    <source>
        <dbReference type="ARBA" id="ARBA00022452"/>
    </source>
</evidence>
<dbReference type="OrthoDB" id="9760333at2"/>
<evidence type="ECO:0000256" key="14">
    <source>
        <dbReference type="PROSITE-ProRule" id="PRU01360"/>
    </source>
</evidence>
<evidence type="ECO:0000256" key="16">
    <source>
        <dbReference type="SAM" id="SignalP"/>
    </source>
</evidence>
<organism evidence="19 20">
    <name type="scientific">Ancylobacter aquaticus</name>
    <dbReference type="NCBI Taxonomy" id="100"/>
    <lineage>
        <taxon>Bacteria</taxon>
        <taxon>Pseudomonadati</taxon>
        <taxon>Pseudomonadota</taxon>
        <taxon>Alphaproteobacteria</taxon>
        <taxon>Hyphomicrobiales</taxon>
        <taxon>Xanthobacteraceae</taxon>
        <taxon>Ancylobacter</taxon>
    </lineage>
</organism>
<dbReference type="Pfam" id="PF07715">
    <property type="entry name" value="Plug"/>
    <property type="match status" value="1"/>
</dbReference>
<gene>
    <name evidence="19" type="ORF">EV667_0394</name>
</gene>